<keyword evidence="5" id="KW-1185">Reference proteome</keyword>
<dbReference type="OrthoDB" id="954677at2"/>
<reference evidence="4" key="1">
    <citation type="submission" date="2016-03" db="EMBL/GenBank/DDBJ databases">
        <title>Draft genome sequence of Paenibacillus glacialis DSM 22343.</title>
        <authorList>
            <person name="Shin S.-K."/>
            <person name="Yi H."/>
        </authorList>
    </citation>
    <scope>NUCLEOTIDE SEQUENCE [LARGE SCALE GENOMIC DNA]</scope>
    <source>
        <strain evidence="4">NBRC 105008</strain>
    </source>
</reference>
<evidence type="ECO:0000313" key="3">
    <source>
        <dbReference type="EMBL" id="SDJ35027.1"/>
    </source>
</evidence>
<organism evidence="2 4">
    <name type="scientific">Flavobacterium glycines</name>
    <dbReference type="NCBI Taxonomy" id="551990"/>
    <lineage>
        <taxon>Bacteria</taxon>
        <taxon>Pseudomonadati</taxon>
        <taxon>Bacteroidota</taxon>
        <taxon>Flavobacteriia</taxon>
        <taxon>Flavobacteriales</taxon>
        <taxon>Flavobacteriaceae</taxon>
        <taxon>Flavobacterium</taxon>
    </lineage>
</organism>
<reference evidence="1 6" key="4">
    <citation type="submission" date="2019-07" db="EMBL/GenBank/DDBJ databases">
        <title>Whole genome shotgun sequence of Flavobacterium glycines NBRC 105008.</title>
        <authorList>
            <person name="Hosoyama A."/>
            <person name="Uohara A."/>
            <person name="Ohji S."/>
            <person name="Ichikawa N."/>
        </authorList>
    </citation>
    <scope>NUCLEOTIDE SEQUENCE [LARGE SCALE GENOMIC DNA]</scope>
    <source>
        <strain evidence="1 6">NBRC 105008</strain>
    </source>
</reference>
<name>A0A1B9DGH0_9FLAO</name>
<dbReference type="EMBL" id="BJVF01000002">
    <property type="protein sequence ID" value="GEL10952.1"/>
    <property type="molecule type" value="Genomic_DNA"/>
</dbReference>
<dbReference type="Proteomes" id="UP000182367">
    <property type="component" value="Unassembled WGS sequence"/>
</dbReference>
<evidence type="ECO:0008006" key="7">
    <source>
        <dbReference type="Google" id="ProtNLM"/>
    </source>
</evidence>
<proteinExistence type="predicted"/>
<comment type="caution">
    <text evidence="2">The sequence shown here is derived from an EMBL/GenBank/DDBJ whole genome shotgun (WGS) entry which is preliminary data.</text>
</comment>
<evidence type="ECO:0000313" key="1">
    <source>
        <dbReference type="EMBL" id="GEL10952.1"/>
    </source>
</evidence>
<protein>
    <recommendedName>
        <fullName evidence="7">DUF3278 domain-containing protein</fullName>
    </recommendedName>
</protein>
<evidence type="ECO:0000313" key="6">
    <source>
        <dbReference type="Proteomes" id="UP000321579"/>
    </source>
</evidence>
<accession>A0A1B9DGH0</accession>
<dbReference type="Proteomes" id="UP000093226">
    <property type="component" value="Unassembled WGS sequence"/>
</dbReference>
<gene>
    <name evidence="2" type="ORF">FBGL_14390</name>
    <name evidence="1" type="ORF">FGL01_16910</name>
    <name evidence="3" type="ORF">SAMN05192550_1971</name>
</gene>
<dbReference type="AlphaFoldDB" id="A0A1B9DGH0"/>
<reference evidence="3 5" key="3">
    <citation type="submission" date="2016-10" db="EMBL/GenBank/DDBJ databases">
        <authorList>
            <person name="Varghese N."/>
            <person name="Submissions S."/>
        </authorList>
    </citation>
    <scope>NUCLEOTIDE SEQUENCE [LARGE SCALE GENOMIC DNA]</scope>
    <source>
        <strain evidence="3 5">Gm-149</strain>
    </source>
</reference>
<sequence length="179" mass="21233">MEIDDLKSDWNTVQPILKTDESLLLLLQENKHPVLKSIRKQIVIEVSSWLIFLLVYYSMFDGYLKPFWVNVVLVFSLILPVLHSLYGYFYNKYLTDGTDIKKALERLYNRLKKYAFFSILSRIGFVGGLLFFFTYNIDFKGIKYFFLLSICFVFVFQIAVLYSIWAKRLKHIKEIMAGF</sequence>
<evidence type="ECO:0000313" key="2">
    <source>
        <dbReference type="EMBL" id="OCB68777.1"/>
    </source>
</evidence>
<reference evidence="2" key="2">
    <citation type="submission" date="2016-03" db="EMBL/GenBank/DDBJ databases">
        <authorList>
            <person name="Ploux O."/>
        </authorList>
    </citation>
    <scope>NUCLEOTIDE SEQUENCE</scope>
    <source>
        <strain evidence="2">NBRC 105008</strain>
    </source>
</reference>
<dbReference type="Proteomes" id="UP000321579">
    <property type="component" value="Unassembled WGS sequence"/>
</dbReference>
<dbReference type="RefSeq" id="WP_066329617.1">
    <property type="nucleotide sequence ID" value="NZ_BJVF01000002.1"/>
</dbReference>
<dbReference type="EMBL" id="FNEO01000002">
    <property type="protein sequence ID" value="SDJ35027.1"/>
    <property type="molecule type" value="Genomic_DNA"/>
</dbReference>
<dbReference type="EMBL" id="LVEO01000029">
    <property type="protein sequence ID" value="OCB68777.1"/>
    <property type="molecule type" value="Genomic_DNA"/>
</dbReference>
<evidence type="ECO:0000313" key="4">
    <source>
        <dbReference type="Proteomes" id="UP000093226"/>
    </source>
</evidence>
<dbReference type="STRING" id="551990.SAMN05192550_1971"/>
<evidence type="ECO:0000313" key="5">
    <source>
        <dbReference type="Proteomes" id="UP000182367"/>
    </source>
</evidence>